<evidence type="ECO:0000256" key="3">
    <source>
        <dbReference type="ARBA" id="ARBA00023163"/>
    </source>
</evidence>
<dbReference type="PROSITE" id="PS01124">
    <property type="entry name" value="HTH_ARAC_FAMILY_2"/>
    <property type="match status" value="1"/>
</dbReference>
<comment type="caution">
    <text evidence="7">The sequence shown here is derived from an EMBL/GenBank/DDBJ whole genome shotgun (WGS) entry which is preliminary data.</text>
</comment>
<dbReference type="RefSeq" id="WP_076124939.1">
    <property type="nucleotide sequence ID" value="NZ_DALZAY010000012.1"/>
</dbReference>
<evidence type="ECO:0000259" key="5">
    <source>
        <dbReference type="PROSITE" id="PS01124"/>
    </source>
</evidence>
<dbReference type="PROSITE" id="PS00041">
    <property type="entry name" value="HTH_ARAC_FAMILY_1"/>
    <property type="match status" value="1"/>
</dbReference>
<keyword evidence="1" id="KW-0805">Transcription regulation</keyword>
<protein>
    <submittedName>
        <fullName evidence="7">DNA-binding response regulator</fullName>
    </submittedName>
</protein>
<dbReference type="GO" id="GO:0003700">
    <property type="term" value="F:DNA-binding transcription factor activity"/>
    <property type="evidence" value="ECO:0007669"/>
    <property type="project" value="InterPro"/>
</dbReference>
<reference evidence="7 8" key="1">
    <citation type="submission" date="2016-10" db="EMBL/GenBank/DDBJ databases">
        <title>Paenibacillus species isolates.</title>
        <authorList>
            <person name="Beno S.M."/>
        </authorList>
    </citation>
    <scope>NUCLEOTIDE SEQUENCE [LARGE SCALE GENOMIC DNA]</scope>
    <source>
        <strain evidence="7 8">FSL H7-0604</strain>
    </source>
</reference>
<dbReference type="Pfam" id="PF12833">
    <property type="entry name" value="HTH_18"/>
    <property type="match status" value="1"/>
</dbReference>
<dbReference type="PANTHER" id="PTHR43280:SF28">
    <property type="entry name" value="HTH-TYPE TRANSCRIPTIONAL ACTIVATOR RHAS"/>
    <property type="match status" value="1"/>
</dbReference>
<dbReference type="GO" id="GO:0043565">
    <property type="term" value="F:sequence-specific DNA binding"/>
    <property type="evidence" value="ECO:0007669"/>
    <property type="project" value="InterPro"/>
</dbReference>
<keyword evidence="3" id="KW-0804">Transcription</keyword>
<accession>A0A1R0XB20</accession>
<dbReference type="InterPro" id="IPR018062">
    <property type="entry name" value="HTH_AraC-typ_CS"/>
</dbReference>
<keyword evidence="4" id="KW-0597">Phosphoprotein</keyword>
<dbReference type="PANTHER" id="PTHR43280">
    <property type="entry name" value="ARAC-FAMILY TRANSCRIPTIONAL REGULATOR"/>
    <property type="match status" value="1"/>
</dbReference>
<evidence type="ECO:0000259" key="6">
    <source>
        <dbReference type="PROSITE" id="PS50110"/>
    </source>
</evidence>
<dbReference type="Proteomes" id="UP000187465">
    <property type="component" value="Unassembled WGS sequence"/>
</dbReference>
<feature type="domain" description="Response regulatory" evidence="6">
    <location>
        <begin position="2"/>
        <end position="119"/>
    </location>
</feature>
<organism evidence="7 8">
    <name type="scientific">Paenibacillus odorifer</name>
    <dbReference type="NCBI Taxonomy" id="189426"/>
    <lineage>
        <taxon>Bacteria</taxon>
        <taxon>Bacillati</taxon>
        <taxon>Bacillota</taxon>
        <taxon>Bacilli</taxon>
        <taxon>Bacillales</taxon>
        <taxon>Paenibacillaceae</taxon>
        <taxon>Paenibacillus</taxon>
    </lineage>
</organism>
<name>A0A1R0XB20_9BACL</name>
<feature type="modified residue" description="4-aspartylphosphate" evidence="4">
    <location>
        <position position="54"/>
    </location>
</feature>
<evidence type="ECO:0000313" key="7">
    <source>
        <dbReference type="EMBL" id="OMD32110.1"/>
    </source>
</evidence>
<dbReference type="InterPro" id="IPR018060">
    <property type="entry name" value="HTH_AraC"/>
</dbReference>
<dbReference type="PROSITE" id="PS50110">
    <property type="entry name" value="RESPONSE_REGULATORY"/>
    <property type="match status" value="1"/>
</dbReference>
<dbReference type="GO" id="GO:0000160">
    <property type="term" value="P:phosphorelay signal transduction system"/>
    <property type="evidence" value="ECO:0007669"/>
    <property type="project" value="InterPro"/>
</dbReference>
<proteinExistence type="predicted"/>
<evidence type="ECO:0000313" key="8">
    <source>
        <dbReference type="Proteomes" id="UP000187465"/>
    </source>
</evidence>
<evidence type="ECO:0000256" key="4">
    <source>
        <dbReference type="PROSITE-ProRule" id="PRU00169"/>
    </source>
</evidence>
<dbReference type="SUPFAM" id="SSF46689">
    <property type="entry name" value="Homeodomain-like"/>
    <property type="match status" value="2"/>
</dbReference>
<evidence type="ECO:0000256" key="1">
    <source>
        <dbReference type="ARBA" id="ARBA00023015"/>
    </source>
</evidence>
<dbReference type="CDD" id="cd17536">
    <property type="entry name" value="REC_YesN-like"/>
    <property type="match status" value="1"/>
</dbReference>
<dbReference type="SMART" id="SM00342">
    <property type="entry name" value="HTH_ARAC"/>
    <property type="match status" value="1"/>
</dbReference>
<dbReference type="Pfam" id="PF00072">
    <property type="entry name" value="Response_reg"/>
    <property type="match status" value="1"/>
</dbReference>
<dbReference type="SMART" id="SM00448">
    <property type="entry name" value="REC"/>
    <property type="match status" value="1"/>
</dbReference>
<evidence type="ECO:0000256" key="2">
    <source>
        <dbReference type="ARBA" id="ARBA00023125"/>
    </source>
</evidence>
<dbReference type="Gene3D" id="3.40.50.2300">
    <property type="match status" value="1"/>
</dbReference>
<gene>
    <name evidence="7" type="ORF">BJP51_16080</name>
</gene>
<dbReference type="InterPro" id="IPR020449">
    <property type="entry name" value="Tscrpt_reg_AraC-type_HTH"/>
</dbReference>
<dbReference type="InterPro" id="IPR011006">
    <property type="entry name" value="CheY-like_superfamily"/>
</dbReference>
<dbReference type="SUPFAM" id="SSF52172">
    <property type="entry name" value="CheY-like"/>
    <property type="match status" value="1"/>
</dbReference>
<sequence length="398" mass="46338">MKALIVDDESNVRKIIRFLGRWEQYGITEVLEARNGLEAKALIEQKSPEIIMTDVKMPKNSGMELIEWLAAKDYPGKVIMISGFDDYCFMRKAFKLGCFDYLMKPIEEKMLNETLEGALRAWEQEEGERRNMESGFYEEVKMFRLNREITAACNGEAFDAGEIASALPQAEVYDFTMMYFYQSHYSEPYIQLLTEELATREWGNAFTLQNDPNVCVILSLHGQLFPIEEWITQHFDIPVRLVSGPSIQSLAEISLSFQSVQRSMAEQNFRAIHRLADLDDVRRMNDIVAFVDEHYMEELSLDKLSTRFFLSREHISRRFKQEVGMTLTNYVIHLRINQAKQWLLESDEKMYSIALKLGYQDEIYFSKLFKKNVGMTPAEYRNSQGAREIDAEVRIANT</sequence>
<dbReference type="AlphaFoldDB" id="A0A1R0XB20"/>
<dbReference type="InterPro" id="IPR009057">
    <property type="entry name" value="Homeodomain-like_sf"/>
</dbReference>
<keyword evidence="2 7" id="KW-0238">DNA-binding</keyword>
<feature type="domain" description="HTH araC/xylS-type" evidence="5">
    <location>
        <begin position="285"/>
        <end position="383"/>
    </location>
</feature>
<dbReference type="Gene3D" id="1.10.10.60">
    <property type="entry name" value="Homeodomain-like"/>
    <property type="match status" value="2"/>
</dbReference>
<dbReference type="InterPro" id="IPR001789">
    <property type="entry name" value="Sig_transdc_resp-reg_receiver"/>
</dbReference>
<dbReference type="PRINTS" id="PR00032">
    <property type="entry name" value="HTHARAC"/>
</dbReference>
<dbReference type="EMBL" id="MKQP01000018">
    <property type="protein sequence ID" value="OMD32110.1"/>
    <property type="molecule type" value="Genomic_DNA"/>
</dbReference>